<evidence type="ECO:0000313" key="2">
    <source>
        <dbReference type="EMBL" id="KAJ8513628.1"/>
    </source>
</evidence>
<accession>A0AAV8S2I3</accession>
<name>A0AAV8S2I3_ENSVE</name>
<protein>
    <submittedName>
        <fullName evidence="2">Uncharacterized protein</fullName>
    </submittedName>
</protein>
<comment type="caution">
    <text evidence="2">The sequence shown here is derived from an EMBL/GenBank/DDBJ whole genome shotgun (WGS) entry which is preliminary data.</text>
</comment>
<gene>
    <name evidence="2" type="ORF">OPV22_004062</name>
</gene>
<dbReference type="EMBL" id="JAQQAF010000001">
    <property type="protein sequence ID" value="KAJ8513628.1"/>
    <property type="molecule type" value="Genomic_DNA"/>
</dbReference>
<reference evidence="2 3" key="1">
    <citation type="submission" date="2022-12" db="EMBL/GenBank/DDBJ databases">
        <title>Chromosome-scale assembly of the Ensete ventricosum genome.</title>
        <authorList>
            <person name="Dussert Y."/>
            <person name="Stocks J."/>
            <person name="Wendawek A."/>
            <person name="Woldeyes F."/>
            <person name="Nichols R.A."/>
            <person name="Borrell J.S."/>
        </authorList>
    </citation>
    <scope>NUCLEOTIDE SEQUENCE [LARGE SCALE GENOMIC DNA]</scope>
    <source>
        <strain evidence="3">cv. Maze</strain>
        <tissue evidence="2">Seeds</tissue>
    </source>
</reference>
<proteinExistence type="predicted"/>
<organism evidence="2 3">
    <name type="scientific">Ensete ventricosum</name>
    <name type="common">Abyssinian banana</name>
    <name type="synonym">Musa ensete</name>
    <dbReference type="NCBI Taxonomy" id="4639"/>
    <lineage>
        <taxon>Eukaryota</taxon>
        <taxon>Viridiplantae</taxon>
        <taxon>Streptophyta</taxon>
        <taxon>Embryophyta</taxon>
        <taxon>Tracheophyta</taxon>
        <taxon>Spermatophyta</taxon>
        <taxon>Magnoliopsida</taxon>
        <taxon>Liliopsida</taxon>
        <taxon>Zingiberales</taxon>
        <taxon>Musaceae</taxon>
        <taxon>Ensete</taxon>
    </lineage>
</organism>
<feature type="region of interest" description="Disordered" evidence="1">
    <location>
        <begin position="70"/>
        <end position="90"/>
    </location>
</feature>
<dbReference type="AlphaFoldDB" id="A0AAV8S2I3"/>
<evidence type="ECO:0000313" key="3">
    <source>
        <dbReference type="Proteomes" id="UP001222027"/>
    </source>
</evidence>
<evidence type="ECO:0000256" key="1">
    <source>
        <dbReference type="SAM" id="MobiDB-lite"/>
    </source>
</evidence>
<keyword evidence="3" id="KW-1185">Reference proteome</keyword>
<dbReference type="Proteomes" id="UP001222027">
    <property type="component" value="Unassembled WGS sequence"/>
</dbReference>
<sequence length="90" mass="9321">MEEEGNQRSQVVLCCPIQREEDGLGGGYIAAVDSAAGDPGPCLLPTRPEQGQDGGDAHVLRTACATHGRRTTSQVSLADAKRRCDQGGAG</sequence>
<feature type="compositionally biased region" description="Basic and acidic residues" evidence="1">
    <location>
        <begin position="79"/>
        <end position="90"/>
    </location>
</feature>